<dbReference type="EMBL" id="ARZA01000072">
    <property type="protein sequence ID" value="EOD01164.1"/>
    <property type="molecule type" value="Genomic_DNA"/>
</dbReference>
<proteinExistence type="predicted"/>
<protein>
    <submittedName>
        <fullName evidence="1">Uncharacterized protein</fullName>
    </submittedName>
</protein>
<dbReference type="SUPFAM" id="SSF53335">
    <property type="entry name" value="S-adenosyl-L-methionine-dependent methyltransferases"/>
    <property type="match status" value="1"/>
</dbReference>
<dbReference type="eggNOG" id="COG5459">
    <property type="taxonomic scope" value="Bacteria"/>
</dbReference>
<dbReference type="Gene3D" id="3.40.50.150">
    <property type="entry name" value="Vaccinia Virus protein VP39"/>
    <property type="match status" value="1"/>
</dbReference>
<dbReference type="AlphaFoldDB" id="R1CX11"/>
<reference evidence="1 2" key="1">
    <citation type="journal article" date="2015" name="Geomicrobiol. J.">
        <title>Caldisalinibacter kiritimatiensis gen. nov., sp. nov., a moderately thermohalophilic thiosulfate-reducing bacterium from a hypersaline microbial mat.</title>
        <authorList>
            <person name="Ben Hania W."/>
            <person name="Joseph M."/>
            <person name="Fiebig A."/>
            <person name="Bunk B."/>
            <person name="Klenk H.-P."/>
            <person name="Fardeau M.-L."/>
            <person name="Spring S."/>
        </authorList>
    </citation>
    <scope>NUCLEOTIDE SEQUENCE [LARGE SCALE GENOMIC DNA]</scope>
    <source>
        <strain evidence="1 2">L21-TH-D2</strain>
    </source>
</reference>
<name>R1CX11_9FIRM</name>
<dbReference type="RefSeq" id="WP_006309376.1">
    <property type="nucleotide sequence ID" value="NZ_ARZA01000072.1"/>
</dbReference>
<dbReference type="STRING" id="1304284.L21TH_0769"/>
<keyword evidence="2" id="KW-1185">Reference proteome</keyword>
<dbReference type="Proteomes" id="UP000013378">
    <property type="component" value="Unassembled WGS sequence"/>
</dbReference>
<evidence type="ECO:0000313" key="2">
    <source>
        <dbReference type="Proteomes" id="UP000013378"/>
    </source>
</evidence>
<sequence length="238" mass="27975">MKITNGFIKLEGNEFKTLFNYLDEEIQYPEYLQILILKEFLKSLGLKPRNDDNDLDSLFSMIPIEVLEEIVEVINNLYSIQQKVDYKNIYLPYLIYYLPINTYKVHRLLSDLILRNLLKKDITLLDVGTGPGSVVIGVIEFYKILAKEYSSINFSIQLSILDAEKKFLKIAENLIKEISKDLPRNLSVNIKEVMNIKLDNWFTISGNYDLICTSNVLNRFEIEDNFYISNFFKLYQMY</sequence>
<organism evidence="1 2">
    <name type="scientific">Caldisalinibacter kiritimatiensis</name>
    <dbReference type="NCBI Taxonomy" id="1304284"/>
    <lineage>
        <taxon>Bacteria</taxon>
        <taxon>Bacillati</taxon>
        <taxon>Bacillota</taxon>
        <taxon>Tissierellia</taxon>
        <taxon>Tissierellales</taxon>
        <taxon>Thermohalobacteraceae</taxon>
        <taxon>Caldisalinibacter</taxon>
    </lineage>
</organism>
<comment type="caution">
    <text evidence="1">The sequence shown here is derived from an EMBL/GenBank/DDBJ whole genome shotgun (WGS) entry which is preliminary data.</text>
</comment>
<gene>
    <name evidence="1" type="ORF">L21TH_0769</name>
</gene>
<dbReference type="OrthoDB" id="1952827at2"/>
<accession>R1CX11</accession>
<dbReference type="InterPro" id="IPR029063">
    <property type="entry name" value="SAM-dependent_MTases_sf"/>
</dbReference>
<evidence type="ECO:0000313" key="1">
    <source>
        <dbReference type="EMBL" id="EOD01164.1"/>
    </source>
</evidence>